<proteinExistence type="predicted"/>
<dbReference type="EMBL" id="JACNFK010000033">
    <property type="protein sequence ID" value="MBC8520038.1"/>
    <property type="molecule type" value="Genomic_DNA"/>
</dbReference>
<dbReference type="Proteomes" id="UP000654401">
    <property type="component" value="Unassembled WGS sequence"/>
</dbReference>
<dbReference type="AlphaFoldDB" id="A0A8J6TSV2"/>
<keyword evidence="1" id="KW-1133">Transmembrane helix</keyword>
<dbReference type="InterPro" id="IPR007038">
    <property type="entry name" value="HupE_UreJ"/>
</dbReference>
<reference evidence="2 3" key="1">
    <citation type="submission" date="2020-08" db="EMBL/GenBank/DDBJ databases">
        <title>Bridging the membrane lipid divide: bacteria of the FCB group superphylum have the potential to synthesize archaeal ether lipids.</title>
        <authorList>
            <person name="Villanueva L."/>
            <person name="Von Meijenfeldt F.A.B."/>
            <person name="Westbye A.B."/>
            <person name="Yadav S."/>
            <person name="Hopmans E.C."/>
            <person name="Dutilh B.E."/>
            <person name="Sinninghe Damste J.S."/>
        </authorList>
    </citation>
    <scope>NUCLEOTIDE SEQUENCE [LARGE SCALE GENOMIC DNA]</scope>
    <source>
        <strain evidence="2">NIOZ-UU100</strain>
    </source>
</reference>
<keyword evidence="1" id="KW-0812">Transmembrane</keyword>
<evidence type="ECO:0000313" key="2">
    <source>
        <dbReference type="EMBL" id="MBC8520038.1"/>
    </source>
</evidence>
<organism evidence="2 3">
    <name type="scientific">Candidatus Thiopontia autotrophica</name>
    <dbReference type="NCBI Taxonomy" id="2841688"/>
    <lineage>
        <taxon>Bacteria</taxon>
        <taxon>Pseudomonadati</taxon>
        <taxon>Pseudomonadota</taxon>
        <taxon>Gammaproteobacteria</taxon>
        <taxon>Candidatus Thiopontia</taxon>
    </lineage>
</organism>
<name>A0A8J6TSV2_9GAMM</name>
<sequence>MIALLSPTAVVEAHPGLDHVGGVLDGVIHLLSSADHLLLLLAVVGVGALLLSRKILPPTIKK</sequence>
<dbReference type="Pfam" id="PF04955">
    <property type="entry name" value="HupE_UreJ"/>
    <property type="match status" value="1"/>
</dbReference>
<evidence type="ECO:0000313" key="3">
    <source>
        <dbReference type="Proteomes" id="UP000654401"/>
    </source>
</evidence>
<gene>
    <name evidence="2" type="ORF">H8D24_06505</name>
</gene>
<protein>
    <submittedName>
        <fullName evidence="2">HupE/UreJ family protein</fullName>
    </submittedName>
</protein>
<feature type="transmembrane region" description="Helical" evidence="1">
    <location>
        <begin position="37"/>
        <end position="56"/>
    </location>
</feature>
<evidence type="ECO:0000256" key="1">
    <source>
        <dbReference type="SAM" id="Phobius"/>
    </source>
</evidence>
<keyword evidence="1" id="KW-0472">Membrane</keyword>
<accession>A0A8J6TSV2</accession>
<comment type="caution">
    <text evidence="2">The sequence shown here is derived from an EMBL/GenBank/DDBJ whole genome shotgun (WGS) entry which is preliminary data.</text>
</comment>